<keyword evidence="2" id="KW-0547">Nucleotide-binding</keyword>
<comment type="caution">
    <text evidence="5">The sequence shown here is derived from an EMBL/GenBank/DDBJ whole genome shotgun (WGS) entry which is preliminary data.</text>
</comment>
<organism evidence="5 6">
    <name type="scientific">Marinomonas phaeophyticola</name>
    <dbReference type="NCBI Taxonomy" id="3004091"/>
    <lineage>
        <taxon>Bacteria</taxon>
        <taxon>Pseudomonadati</taxon>
        <taxon>Pseudomonadota</taxon>
        <taxon>Gammaproteobacteria</taxon>
        <taxon>Oceanospirillales</taxon>
        <taxon>Oceanospirillaceae</taxon>
        <taxon>Marinomonas</taxon>
    </lineage>
</organism>
<name>A0ABT4JVS9_9GAMM</name>
<keyword evidence="6" id="KW-1185">Reference proteome</keyword>
<evidence type="ECO:0000256" key="2">
    <source>
        <dbReference type="ARBA" id="ARBA00022741"/>
    </source>
</evidence>
<evidence type="ECO:0000313" key="6">
    <source>
        <dbReference type="Proteomes" id="UP001149719"/>
    </source>
</evidence>
<protein>
    <submittedName>
        <fullName evidence="5">AAA family ATPase</fullName>
    </submittedName>
</protein>
<dbReference type="Gene3D" id="3.40.50.300">
    <property type="entry name" value="P-loop containing nucleotide triphosphate hydrolases"/>
    <property type="match status" value="1"/>
</dbReference>
<dbReference type="CDD" id="cd01672">
    <property type="entry name" value="TMPK"/>
    <property type="match status" value="1"/>
</dbReference>
<evidence type="ECO:0000256" key="1">
    <source>
        <dbReference type="ARBA" id="ARBA00009776"/>
    </source>
</evidence>
<dbReference type="InterPro" id="IPR039430">
    <property type="entry name" value="Thymidylate_kin-like_dom"/>
</dbReference>
<dbReference type="SUPFAM" id="SSF52540">
    <property type="entry name" value="P-loop containing nucleoside triphosphate hydrolases"/>
    <property type="match status" value="1"/>
</dbReference>
<evidence type="ECO:0000313" key="5">
    <source>
        <dbReference type="EMBL" id="MCZ2722356.1"/>
    </source>
</evidence>
<dbReference type="Pfam" id="PF02223">
    <property type="entry name" value="Thymidylate_kin"/>
    <property type="match status" value="1"/>
</dbReference>
<evidence type="ECO:0000256" key="3">
    <source>
        <dbReference type="ARBA" id="ARBA00022840"/>
    </source>
</evidence>
<keyword evidence="3" id="KW-0067">ATP-binding</keyword>
<dbReference type="PANTHER" id="PTHR10344">
    <property type="entry name" value="THYMIDYLATE KINASE"/>
    <property type="match status" value="1"/>
</dbReference>
<proteinExistence type="inferred from homology"/>
<dbReference type="PANTHER" id="PTHR10344:SF4">
    <property type="entry name" value="UMP-CMP KINASE 2, MITOCHONDRIAL"/>
    <property type="match status" value="1"/>
</dbReference>
<comment type="similarity">
    <text evidence="1">Belongs to the thymidylate kinase family.</text>
</comment>
<dbReference type="Proteomes" id="UP001149719">
    <property type="component" value="Unassembled WGS sequence"/>
</dbReference>
<reference evidence="5" key="1">
    <citation type="submission" date="2022-12" db="EMBL/GenBank/DDBJ databases">
        <title>Marinomonas 15G1-11 sp. nov, isolated from marine algae.</title>
        <authorList>
            <person name="Butt M."/>
            <person name="Choi D.G."/>
            <person name="Kim J.M."/>
            <person name="Lee J.K."/>
            <person name="Baek J.H."/>
            <person name="Jeon C.O."/>
        </authorList>
    </citation>
    <scope>NUCLEOTIDE SEQUENCE</scope>
    <source>
        <strain evidence="5">15G1-11</strain>
    </source>
</reference>
<dbReference type="InterPro" id="IPR027417">
    <property type="entry name" value="P-loop_NTPase"/>
</dbReference>
<feature type="domain" description="Thymidylate kinase-like" evidence="4">
    <location>
        <begin position="5"/>
        <end position="160"/>
    </location>
</feature>
<accession>A0ABT4JVS9</accession>
<evidence type="ECO:0000259" key="4">
    <source>
        <dbReference type="Pfam" id="PF02223"/>
    </source>
</evidence>
<sequence length="192" mass="21807">MLIVIEGLDGVGKSTIAKALSTRLNAELLSTPDPALKKARQIIDEGYSGTPLARQLFYASSVVHASEKIKHLKEQRKIVVVDRYWLSTQVYHNWKCGGSHFQLPEVVNLIQLPDFTIYLSLPLSIRNARLRLRKDNTIEDDLTLSDDTDCWLDSIYRSFKSTKIVGHWVDINAFGDVNQIVDTIIENLQIQK</sequence>
<dbReference type="EMBL" id="JAPUBN010000017">
    <property type="protein sequence ID" value="MCZ2722356.1"/>
    <property type="molecule type" value="Genomic_DNA"/>
</dbReference>
<dbReference type="RefSeq" id="WP_269125938.1">
    <property type="nucleotide sequence ID" value="NZ_JAPUBN010000017.1"/>
</dbReference>
<gene>
    <name evidence="5" type="ORF">O1D97_12145</name>
</gene>